<feature type="transmembrane region" description="Helical" evidence="7">
    <location>
        <begin position="44"/>
        <end position="62"/>
    </location>
</feature>
<proteinExistence type="predicted"/>
<dbReference type="GO" id="GO:0005829">
    <property type="term" value="C:cytosol"/>
    <property type="evidence" value="ECO:0007669"/>
    <property type="project" value="TreeGrafter"/>
</dbReference>
<sequence length="382" mass="43062">MRTIGMIAAAMLLMLGTASSITVMLVIDMLELDAALKALLMNSLLLLDMTFLLLPVSMFCFINPSIRKWLKNGGIADVKDRANAALLAQFNETLQSQSRHIALANERLHQFAEQLIRNVNTGHSDRCKDYDADSNQMYTAAAMEELTQCQAEEAAAGVEVEPQIETKLPVNLNMVDWEYSDVQILVVDGEVHQLHTITSYLEPLRWTITTAMSDADAFSQLEQNRYDLVLLDTSLPGSAMSGYETCEHIRQKYSSAELPIIMMMPMCVPEEIMHSFKSGANDYLPKPFIGQELIARMEARLQLRKLELRSKSILSKVEVEVLRYYSSHPGSTRKAMLDRINMEREHPITEKTLANHITSILRKTAASRMNEAVAAAKRNHWI</sequence>
<dbReference type="PANTHER" id="PTHR48111">
    <property type="entry name" value="REGULATOR OF RPOS"/>
    <property type="match status" value="1"/>
</dbReference>
<dbReference type="Gene3D" id="1.10.10.10">
    <property type="entry name" value="Winged helix-like DNA-binding domain superfamily/Winged helix DNA-binding domain"/>
    <property type="match status" value="1"/>
</dbReference>
<keyword evidence="4 9" id="KW-0238">DNA-binding</keyword>
<evidence type="ECO:0000313" key="9">
    <source>
        <dbReference type="EMBL" id="PWW06537.1"/>
    </source>
</evidence>
<reference evidence="9 10" key="1">
    <citation type="submission" date="2018-05" db="EMBL/GenBank/DDBJ databases">
        <title>Genomic Encyclopedia of Type Strains, Phase III (KMG-III): the genomes of soil and plant-associated and newly described type strains.</title>
        <authorList>
            <person name="Whitman W."/>
        </authorList>
    </citation>
    <scope>NUCLEOTIDE SEQUENCE [LARGE SCALE GENOMIC DNA]</scope>
    <source>
        <strain evidence="9 10">CECT 5696</strain>
    </source>
</reference>
<dbReference type="PANTHER" id="PTHR48111:SF1">
    <property type="entry name" value="TWO-COMPONENT RESPONSE REGULATOR ORR33"/>
    <property type="match status" value="1"/>
</dbReference>
<name>A0A2V2YXR4_9BACL</name>
<dbReference type="InterPro" id="IPR011006">
    <property type="entry name" value="CheY-like_superfamily"/>
</dbReference>
<organism evidence="9 10">
    <name type="scientific">Paenibacillus cellulosilyticus</name>
    <dbReference type="NCBI Taxonomy" id="375489"/>
    <lineage>
        <taxon>Bacteria</taxon>
        <taxon>Bacillati</taxon>
        <taxon>Bacillota</taxon>
        <taxon>Bacilli</taxon>
        <taxon>Bacillales</taxon>
        <taxon>Paenibacillaceae</taxon>
        <taxon>Paenibacillus</taxon>
    </lineage>
</organism>
<gene>
    <name evidence="9" type="ORF">DFQ01_103441</name>
</gene>
<protein>
    <submittedName>
        <fullName evidence="9">DNA-binding response OmpR family regulator</fullName>
    </submittedName>
</protein>
<keyword evidence="2" id="KW-0902">Two-component regulatory system</keyword>
<dbReference type="Pfam" id="PF00072">
    <property type="entry name" value="Response_reg"/>
    <property type="match status" value="1"/>
</dbReference>
<keyword evidence="3" id="KW-0805">Transcription regulation</keyword>
<dbReference type="SMART" id="SM00448">
    <property type="entry name" value="REC"/>
    <property type="match status" value="1"/>
</dbReference>
<evidence type="ECO:0000259" key="8">
    <source>
        <dbReference type="PROSITE" id="PS50110"/>
    </source>
</evidence>
<dbReference type="Proteomes" id="UP000246635">
    <property type="component" value="Unassembled WGS sequence"/>
</dbReference>
<dbReference type="Gene3D" id="3.40.50.2300">
    <property type="match status" value="1"/>
</dbReference>
<keyword evidence="10" id="KW-1185">Reference proteome</keyword>
<dbReference type="GO" id="GO:0006355">
    <property type="term" value="P:regulation of DNA-templated transcription"/>
    <property type="evidence" value="ECO:0007669"/>
    <property type="project" value="TreeGrafter"/>
</dbReference>
<keyword evidence="7" id="KW-0812">Transmembrane</keyword>
<keyword evidence="7" id="KW-0472">Membrane</keyword>
<dbReference type="GO" id="GO:0000976">
    <property type="term" value="F:transcription cis-regulatory region binding"/>
    <property type="evidence" value="ECO:0007669"/>
    <property type="project" value="TreeGrafter"/>
</dbReference>
<accession>A0A2V2YXR4</accession>
<evidence type="ECO:0000256" key="4">
    <source>
        <dbReference type="ARBA" id="ARBA00023125"/>
    </source>
</evidence>
<dbReference type="SUPFAM" id="SSF52172">
    <property type="entry name" value="CheY-like"/>
    <property type="match status" value="1"/>
</dbReference>
<evidence type="ECO:0000256" key="1">
    <source>
        <dbReference type="ARBA" id="ARBA00022553"/>
    </source>
</evidence>
<keyword evidence="7" id="KW-1133">Transmembrane helix</keyword>
<evidence type="ECO:0000256" key="6">
    <source>
        <dbReference type="PROSITE-ProRule" id="PRU00169"/>
    </source>
</evidence>
<dbReference type="InterPro" id="IPR001789">
    <property type="entry name" value="Sig_transdc_resp-reg_receiver"/>
</dbReference>
<dbReference type="AlphaFoldDB" id="A0A2V2YXR4"/>
<evidence type="ECO:0000256" key="7">
    <source>
        <dbReference type="SAM" id="Phobius"/>
    </source>
</evidence>
<dbReference type="EMBL" id="QGTQ01000003">
    <property type="protein sequence ID" value="PWW06537.1"/>
    <property type="molecule type" value="Genomic_DNA"/>
</dbReference>
<dbReference type="GO" id="GO:0032993">
    <property type="term" value="C:protein-DNA complex"/>
    <property type="evidence" value="ECO:0007669"/>
    <property type="project" value="TreeGrafter"/>
</dbReference>
<dbReference type="InterPro" id="IPR036388">
    <property type="entry name" value="WH-like_DNA-bd_sf"/>
</dbReference>
<keyword evidence="1 6" id="KW-0597">Phosphoprotein</keyword>
<evidence type="ECO:0000256" key="2">
    <source>
        <dbReference type="ARBA" id="ARBA00023012"/>
    </source>
</evidence>
<dbReference type="PROSITE" id="PS50110">
    <property type="entry name" value="RESPONSE_REGULATORY"/>
    <property type="match status" value="1"/>
</dbReference>
<evidence type="ECO:0000313" key="10">
    <source>
        <dbReference type="Proteomes" id="UP000246635"/>
    </source>
</evidence>
<evidence type="ECO:0000256" key="5">
    <source>
        <dbReference type="ARBA" id="ARBA00023163"/>
    </source>
</evidence>
<keyword evidence="5" id="KW-0804">Transcription</keyword>
<dbReference type="InterPro" id="IPR039420">
    <property type="entry name" value="WalR-like"/>
</dbReference>
<comment type="caution">
    <text evidence="9">The sequence shown here is derived from an EMBL/GenBank/DDBJ whole genome shotgun (WGS) entry which is preliminary data.</text>
</comment>
<evidence type="ECO:0000256" key="3">
    <source>
        <dbReference type="ARBA" id="ARBA00023015"/>
    </source>
</evidence>
<dbReference type="GO" id="GO:0000156">
    <property type="term" value="F:phosphorelay response regulator activity"/>
    <property type="evidence" value="ECO:0007669"/>
    <property type="project" value="TreeGrafter"/>
</dbReference>
<feature type="domain" description="Response regulatory" evidence="8">
    <location>
        <begin position="183"/>
        <end position="301"/>
    </location>
</feature>
<feature type="modified residue" description="4-aspartylphosphate" evidence="6">
    <location>
        <position position="232"/>
    </location>
</feature>